<evidence type="ECO:0000313" key="8">
    <source>
        <dbReference type="Proteomes" id="UP001172155"/>
    </source>
</evidence>
<dbReference type="InterPro" id="IPR036291">
    <property type="entry name" value="NAD(P)-bd_dom_sf"/>
</dbReference>
<protein>
    <submittedName>
        <fullName evidence="7">Chaperonin 10-like protein</fullName>
    </submittedName>
</protein>
<dbReference type="SUPFAM" id="SSF51735">
    <property type="entry name" value="NAD(P)-binding Rossmann-fold domains"/>
    <property type="match status" value="1"/>
</dbReference>
<proteinExistence type="inferred from homology"/>
<dbReference type="Pfam" id="PF00107">
    <property type="entry name" value="ADH_zinc_N"/>
    <property type="match status" value="1"/>
</dbReference>
<keyword evidence="3" id="KW-0547">Nucleotide-binding</keyword>
<dbReference type="Gene3D" id="3.90.180.10">
    <property type="entry name" value="Medium-chain alcohol dehydrogenases, catalytic domain"/>
    <property type="match status" value="1"/>
</dbReference>
<evidence type="ECO:0000256" key="2">
    <source>
        <dbReference type="ARBA" id="ARBA00011245"/>
    </source>
</evidence>
<keyword evidence="5" id="KW-0560">Oxidoreductase</keyword>
<evidence type="ECO:0000256" key="3">
    <source>
        <dbReference type="ARBA" id="ARBA00022741"/>
    </source>
</evidence>
<dbReference type="GO" id="GO:0016651">
    <property type="term" value="F:oxidoreductase activity, acting on NAD(P)H"/>
    <property type="evidence" value="ECO:0007669"/>
    <property type="project" value="InterPro"/>
</dbReference>
<dbReference type="EMBL" id="JAUKUD010000006">
    <property type="protein sequence ID" value="KAK0741490.1"/>
    <property type="molecule type" value="Genomic_DNA"/>
</dbReference>
<dbReference type="InterPro" id="IPR013149">
    <property type="entry name" value="ADH-like_C"/>
</dbReference>
<evidence type="ECO:0000256" key="1">
    <source>
        <dbReference type="ARBA" id="ARBA00008072"/>
    </source>
</evidence>
<dbReference type="AlphaFoldDB" id="A0AA40ELE7"/>
<dbReference type="InterPro" id="IPR013154">
    <property type="entry name" value="ADH-like_N"/>
</dbReference>
<dbReference type="InterPro" id="IPR020843">
    <property type="entry name" value="ER"/>
</dbReference>
<comment type="subunit">
    <text evidence="2">Monomer.</text>
</comment>
<feature type="domain" description="Enoyl reductase (ER)" evidence="6">
    <location>
        <begin position="17"/>
        <end position="359"/>
    </location>
</feature>
<dbReference type="PANTHER" id="PTHR45348">
    <property type="entry name" value="HYPOTHETICAL OXIDOREDUCTASE (EUROFUNG)"/>
    <property type="match status" value="1"/>
</dbReference>
<dbReference type="Proteomes" id="UP001172155">
    <property type="component" value="Unassembled WGS sequence"/>
</dbReference>
<dbReference type="Pfam" id="PF08240">
    <property type="entry name" value="ADH_N"/>
    <property type="match status" value="1"/>
</dbReference>
<dbReference type="SUPFAM" id="SSF50129">
    <property type="entry name" value="GroES-like"/>
    <property type="match status" value="1"/>
</dbReference>
<evidence type="ECO:0000259" key="6">
    <source>
        <dbReference type="SMART" id="SM00829"/>
    </source>
</evidence>
<dbReference type="InterPro" id="IPR047122">
    <property type="entry name" value="Trans-enoyl_RdTase-like"/>
</dbReference>
<evidence type="ECO:0000313" key="7">
    <source>
        <dbReference type="EMBL" id="KAK0741490.1"/>
    </source>
</evidence>
<dbReference type="GO" id="GO:0000166">
    <property type="term" value="F:nucleotide binding"/>
    <property type="evidence" value="ECO:0007669"/>
    <property type="project" value="UniProtKB-KW"/>
</dbReference>
<keyword evidence="4" id="KW-0521">NADP</keyword>
<sequence length="363" mass="39000">MATLALSATQPAVVQTETVGKFTIAPRPVPTPSPTQLLIKVSAVALNHCDWKMPARVPCPGAIDGADYSGTVIALGCTAAATSGFQIGDRVAGAQMASQRRRPWAGAFTQYILEEADSAWRVPASLSWEEAAAIGCAATSSVGMALWQSLRLAGTPEDPIAEPKFVLVYGGATASGTFAIQLLKLSGYKVVTTCSPKNFGLVEGYGADKAFDYHSESPTCGEEIRAYTGNALEYALDIITEAKTIRHCYAAIGRGGGRYCGFELLDEELMATMRKSVKAEWVNGLEMTGLEIDLPGGYYRKANPELHVWFAELIRRYSRLVGEGKLRPHPIQVNQGGLEKVIEGLGAMSRREVSGVKMVYPMQ</sequence>
<dbReference type="PANTHER" id="PTHR45348:SF1">
    <property type="entry name" value="TRANS-ENOYL REDUCTASE STHE"/>
    <property type="match status" value="1"/>
</dbReference>
<evidence type="ECO:0000256" key="5">
    <source>
        <dbReference type="ARBA" id="ARBA00023002"/>
    </source>
</evidence>
<comment type="caution">
    <text evidence="7">The sequence shown here is derived from an EMBL/GenBank/DDBJ whole genome shotgun (WGS) entry which is preliminary data.</text>
</comment>
<dbReference type="SMART" id="SM00829">
    <property type="entry name" value="PKS_ER"/>
    <property type="match status" value="1"/>
</dbReference>
<organism evidence="7 8">
    <name type="scientific">Schizothecium vesticola</name>
    <dbReference type="NCBI Taxonomy" id="314040"/>
    <lineage>
        <taxon>Eukaryota</taxon>
        <taxon>Fungi</taxon>
        <taxon>Dikarya</taxon>
        <taxon>Ascomycota</taxon>
        <taxon>Pezizomycotina</taxon>
        <taxon>Sordariomycetes</taxon>
        <taxon>Sordariomycetidae</taxon>
        <taxon>Sordariales</taxon>
        <taxon>Schizotheciaceae</taxon>
        <taxon>Schizothecium</taxon>
    </lineage>
</organism>
<dbReference type="InterPro" id="IPR011032">
    <property type="entry name" value="GroES-like_sf"/>
</dbReference>
<evidence type="ECO:0000256" key="4">
    <source>
        <dbReference type="ARBA" id="ARBA00022857"/>
    </source>
</evidence>
<comment type="similarity">
    <text evidence="1">Belongs to the zinc-containing alcohol dehydrogenase family.</text>
</comment>
<dbReference type="CDD" id="cd08249">
    <property type="entry name" value="enoyl_reductase_like"/>
    <property type="match status" value="1"/>
</dbReference>
<name>A0AA40ELE7_9PEZI</name>
<reference evidence="7" key="1">
    <citation type="submission" date="2023-06" db="EMBL/GenBank/DDBJ databases">
        <title>Genome-scale phylogeny and comparative genomics of the fungal order Sordariales.</title>
        <authorList>
            <consortium name="Lawrence Berkeley National Laboratory"/>
            <person name="Hensen N."/>
            <person name="Bonometti L."/>
            <person name="Westerberg I."/>
            <person name="Brannstrom I.O."/>
            <person name="Guillou S."/>
            <person name="Cros-Aarteil S."/>
            <person name="Calhoun S."/>
            <person name="Haridas S."/>
            <person name="Kuo A."/>
            <person name="Mondo S."/>
            <person name="Pangilinan J."/>
            <person name="Riley R."/>
            <person name="LaButti K."/>
            <person name="Andreopoulos B."/>
            <person name="Lipzen A."/>
            <person name="Chen C."/>
            <person name="Yanf M."/>
            <person name="Daum C."/>
            <person name="Ng V."/>
            <person name="Clum A."/>
            <person name="Steindorff A."/>
            <person name="Ohm R."/>
            <person name="Martin F."/>
            <person name="Silar P."/>
            <person name="Natvig D."/>
            <person name="Lalanne C."/>
            <person name="Gautier V."/>
            <person name="Ament-velasquez S.L."/>
            <person name="Kruys A."/>
            <person name="Hutchinson M.I."/>
            <person name="Powell A.J."/>
            <person name="Barry K."/>
            <person name="Miller A.N."/>
            <person name="Grigoriev I.V."/>
            <person name="Debuchy R."/>
            <person name="Gladieux P."/>
            <person name="Thoren M.H."/>
            <person name="Johannesson H."/>
        </authorList>
    </citation>
    <scope>NUCLEOTIDE SEQUENCE</scope>
    <source>
        <strain evidence="7">SMH3187-1</strain>
    </source>
</reference>
<gene>
    <name evidence="7" type="ORF">B0T18DRAFT_432590</name>
</gene>
<accession>A0AA40ELE7</accession>
<keyword evidence="8" id="KW-1185">Reference proteome</keyword>
<dbReference type="Gene3D" id="3.40.50.720">
    <property type="entry name" value="NAD(P)-binding Rossmann-like Domain"/>
    <property type="match status" value="1"/>
</dbReference>